<evidence type="ECO:0000256" key="9">
    <source>
        <dbReference type="RuleBase" id="RU003455"/>
    </source>
</evidence>
<evidence type="ECO:0000313" key="12">
    <source>
        <dbReference type="EMBL" id="MFD1673475.1"/>
    </source>
</evidence>
<comment type="catalytic activity">
    <reaction evidence="7 9">
        <text>L-ribulose + ATP = L-ribulose 5-phosphate + ADP + H(+)</text>
        <dbReference type="Rhea" id="RHEA:22072"/>
        <dbReference type="ChEBI" id="CHEBI:15378"/>
        <dbReference type="ChEBI" id="CHEBI:16880"/>
        <dbReference type="ChEBI" id="CHEBI:30616"/>
        <dbReference type="ChEBI" id="CHEBI:58226"/>
        <dbReference type="ChEBI" id="CHEBI:456216"/>
        <dbReference type="EC" id="2.7.1.16"/>
    </reaction>
</comment>
<dbReference type="InterPro" id="IPR005929">
    <property type="entry name" value="Ribulokinase"/>
</dbReference>
<accession>A0ABW4JDF2</accession>
<name>A0ABW4JDF2_9BACL</name>
<dbReference type="Proteomes" id="UP001597079">
    <property type="component" value="Unassembled WGS sequence"/>
</dbReference>
<comment type="pathway">
    <text evidence="7 9">Carbohydrate degradation; L-arabinose degradation via L-ribulose; D-xylulose 5-phosphate from L-arabinose (bacterial route): step 2/3.</text>
</comment>
<dbReference type="EMBL" id="JBHUCX010000005">
    <property type="protein sequence ID" value="MFD1673475.1"/>
    <property type="molecule type" value="Genomic_DNA"/>
</dbReference>
<keyword evidence="3 7" id="KW-0418">Kinase</keyword>
<evidence type="ECO:0000256" key="4">
    <source>
        <dbReference type="ARBA" id="ARBA00022840"/>
    </source>
</evidence>
<dbReference type="Pfam" id="PF00370">
    <property type="entry name" value="FGGY_N"/>
    <property type="match status" value="1"/>
</dbReference>
<dbReference type="NCBIfam" id="TIGR01234">
    <property type="entry name" value="L-ribulokinase"/>
    <property type="match status" value="1"/>
</dbReference>
<dbReference type="HAMAP" id="MF_00520">
    <property type="entry name" value="Ribulokinase"/>
    <property type="match status" value="1"/>
</dbReference>
<keyword evidence="13" id="KW-1185">Reference proteome</keyword>
<dbReference type="GO" id="GO:0008741">
    <property type="term" value="F:ribulokinase activity"/>
    <property type="evidence" value="ECO:0007669"/>
    <property type="project" value="UniProtKB-EC"/>
</dbReference>
<dbReference type="PROSITE" id="PS00445">
    <property type="entry name" value="FGGY_KINASES_2"/>
    <property type="match status" value="1"/>
</dbReference>
<comment type="catalytic activity">
    <reaction evidence="7">
        <text>D-ribulose + ATP = D-ribulose 5-phosphate + ADP + H(+)</text>
        <dbReference type="Rhea" id="RHEA:17601"/>
        <dbReference type="ChEBI" id="CHEBI:15378"/>
        <dbReference type="ChEBI" id="CHEBI:17173"/>
        <dbReference type="ChEBI" id="CHEBI:30616"/>
        <dbReference type="ChEBI" id="CHEBI:58121"/>
        <dbReference type="ChEBI" id="CHEBI:456216"/>
        <dbReference type="EC" id="2.7.1.16"/>
    </reaction>
</comment>
<evidence type="ECO:0000256" key="1">
    <source>
        <dbReference type="ARBA" id="ARBA00022679"/>
    </source>
</evidence>
<evidence type="ECO:0000256" key="7">
    <source>
        <dbReference type="HAMAP-Rule" id="MF_00520"/>
    </source>
</evidence>
<organism evidence="12 13">
    <name type="scientific">Alicyclobacillus fodiniaquatilis</name>
    <dbReference type="NCBI Taxonomy" id="1661150"/>
    <lineage>
        <taxon>Bacteria</taxon>
        <taxon>Bacillati</taxon>
        <taxon>Bacillota</taxon>
        <taxon>Bacilli</taxon>
        <taxon>Bacillales</taxon>
        <taxon>Alicyclobacillaceae</taxon>
        <taxon>Alicyclobacillus</taxon>
    </lineage>
</organism>
<evidence type="ECO:0000256" key="3">
    <source>
        <dbReference type="ARBA" id="ARBA00022777"/>
    </source>
</evidence>
<dbReference type="SUPFAM" id="SSF53067">
    <property type="entry name" value="Actin-like ATPase domain"/>
    <property type="match status" value="2"/>
</dbReference>
<dbReference type="Gene3D" id="3.30.420.40">
    <property type="match status" value="2"/>
</dbReference>
<evidence type="ECO:0000259" key="10">
    <source>
        <dbReference type="Pfam" id="PF00370"/>
    </source>
</evidence>
<comment type="caution">
    <text evidence="12">The sequence shown here is derived from an EMBL/GenBank/DDBJ whole genome shotgun (WGS) entry which is preliminary data.</text>
</comment>
<reference evidence="13" key="1">
    <citation type="journal article" date="2019" name="Int. J. Syst. Evol. Microbiol.">
        <title>The Global Catalogue of Microorganisms (GCM) 10K type strain sequencing project: providing services to taxonomists for standard genome sequencing and annotation.</title>
        <authorList>
            <consortium name="The Broad Institute Genomics Platform"/>
            <consortium name="The Broad Institute Genome Sequencing Center for Infectious Disease"/>
            <person name="Wu L."/>
            <person name="Ma J."/>
        </authorList>
    </citation>
    <scope>NUCLEOTIDE SEQUENCE [LARGE SCALE GENOMIC DNA]</scope>
    <source>
        <strain evidence="13">CGMCC 1.12286</strain>
    </source>
</reference>
<dbReference type="Pfam" id="PF02782">
    <property type="entry name" value="FGGY_C"/>
    <property type="match status" value="1"/>
</dbReference>
<feature type="domain" description="Carbohydrate kinase FGGY N-terminal" evidence="10">
    <location>
        <begin position="6"/>
        <end position="278"/>
    </location>
</feature>
<keyword evidence="6 7" id="KW-0119">Carbohydrate metabolism</keyword>
<dbReference type="PIRSF" id="PIRSF000538">
    <property type="entry name" value="GlpK"/>
    <property type="match status" value="1"/>
</dbReference>
<keyword evidence="2 7" id="KW-0547">Nucleotide-binding</keyword>
<keyword evidence="5 7" id="KW-0054">Arabinose catabolism</keyword>
<dbReference type="EC" id="2.7.1.16" evidence="7 8"/>
<dbReference type="InterPro" id="IPR018485">
    <property type="entry name" value="FGGY_C"/>
</dbReference>
<dbReference type="InterPro" id="IPR018484">
    <property type="entry name" value="FGGY_N"/>
</dbReference>
<dbReference type="PANTHER" id="PTHR43435">
    <property type="entry name" value="RIBULOKINASE"/>
    <property type="match status" value="1"/>
</dbReference>
<evidence type="ECO:0000259" key="11">
    <source>
        <dbReference type="Pfam" id="PF02782"/>
    </source>
</evidence>
<feature type="domain" description="Carbohydrate kinase FGGY C-terminal" evidence="11">
    <location>
        <begin position="290"/>
        <end position="488"/>
    </location>
</feature>
<evidence type="ECO:0000256" key="8">
    <source>
        <dbReference type="NCBIfam" id="TIGR01234"/>
    </source>
</evidence>
<dbReference type="CDD" id="cd07781">
    <property type="entry name" value="ASKHA_NBD_FGGY_L-RBK"/>
    <property type="match status" value="1"/>
</dbReference>
<evidence type="ECO:0000256" key="5">
    <source>
        <dbReference type="ARBA" id="ARBA00022935"/>
    </source>
</evidence>
<evidence type="ECO:0000256" key="2">
    <source>
        <dbReference type="ARBA" id="ARBA00022741"/>
    </source>
</evidence>
<evidence type="ECO:0000256" key="6">
    <source>
        <dbReference type="ARBA" id="ARBA00023277"/>
    </source>
</evidence>
<comment type="similarity">
    <text evidence="7 9">Belongs to the ribulokinase family.</text>
</comment>
<dbReference type="NCBIfam" id="NF003154">
    <property type="entry name" value="PRK04123.1"/>
    <property type="match status" value="1"/>
</dbReference>
<dbReference type="InterPro" id="IPR043129">
    <property type="entry name" value="ATPase_NBD"/>
</dbReference>
<dbReference type="InterPro" id="IPR000577">
    <property type="entry name" value="Carb_kinase_FGGY"/>
</dbReference>
<gene>
    <name evidence="7" type="primary">araB</name>
    <name evidence="12" type="ORF">ACFSB2_01890</name>
</gene>
<sequence length="557" mass="60615">MYTLAYTLGVDYGTQSGRVVLLDLLRAEEIAVAVVPYAHGVIDDVLPTTKAKLPPDWALQHPLDYIDVLEQGVPQVIKQAGIHPHDVIGLGVDFTSCTVLPVRGDGTPLCTEAAWRDRPHAWPKLWKHHSAQQIADRINHLAQERGESFLTRYGGRISSEWYFPKLLEVFESDRDVYDACDAFVEATDWIVWYLTGHVCRNSCTAGYKAMWSEEEGLPDAAFFAAVNPDFTAPWAKLGKDFYPLGTKAGFIVPEIASKLGLSDAVAVAVGNVDAMVAVPAVGVNQPGSLVMVMGTSICHLALTVDEVRLPGITGVVKDGVLPGLYGYEAGQAAVGDMFEWFVKKAVPQHEYEQAVANNQSIYEYLESQAAKLRPGEHGLMAFDWWNGNRSILGDADLSGMIFGLTLATEAHHIYRALLEATALGTKRIVDNLAEHGIVLQELVACGGLPQKSPLLMQIYADICGLPVIVRDSKEIPARGAAMFGAVAAGEKAGGYASIHAATEALAAPVLTRYEPDAGSQQIYAQIYQIYRHLHTVLGEDNVDLFHTLKKIRVQASL</sequence>
<protein>
    <recommendedName>
        <fullName evidence="7 8">Ribulokinase</fullName>
        <ecNumber evidence="7 8">2.7.1.16</ecNumber>
    </recommendedName>
</protein>
<keyword evidence="1 7" id="KW-0808">Transferase</keyword>
<proteinExistence type="inferred from homology"/>
<dbReference type="RefSeq" id="WP_377940885.1">
    <property type="nucleotide sequence ID" value="NZ_JBHUCX010000005.1"/>
</dbReference>
<keyword evidence="4 7" id="KW-0067">ATP-binding</keyword>
<evidence type="ECO:0000313" key="13">
    <source>
        <dbReference type="Proteomes" id="UP001597079"/>
    </source>
</evidence>
<dbReference type="InterPro" id="IPR018483">
    <property type="entry name" value="Carb_kinase_FGGY_CS"/>
</dbReference>
<dbReference type="PANTHER" id="PTHR43435:SF4">
    <property type="entry name" value="FGGY CARBOHYDRATE KINASE DOMAIN-CONTAINING PROTEIN"/>
    <property type="match status" value="1"/>
</dbReference>